<evidence type="ECO:0000313" key="3">
    <source>
        <dbReference type="Proteomes" id="UP000789375"/>
    </source>
</evidence>
<organism evidence="2 3">
    <name type="scientific">Funneliformis mosseae</name>
    <name type="common">Endomycorrhizal fungus</name>
    <name type="synonym">Glomus mosseae</name>
    <dbReference type="NCBI Taxonomy" id="27381"/>
    <lineage>
        <taxon>Eukaryota</taxon>
        <taxon>Fungi</taxon>
        <taxon>Fungi incertae sedis</taxon>
        <taxon>Mucoromycota</taxon>
        <taxon>Glomeromycotina</taxon>
        <taxon>Glomeromycetes</taxon>
        <taxon>Glomerales</taxon>
        <taxon>Glomeraceae</taxon>
        <taxon>Funneliformis</taxon>
    </lineage>
</organism>
<dbReference type="Proteomes" id="UP000789375">
    <property type="component" value="Unassembled WGS sequence"/>
</dbReference>
<protein>
    <submittedName>
        <fullName evidence="2">15281_t:CDS:1</fullName>
    </submittedName>
</protein>
<name>A0A9N9HIH6_FUNMO</name>
<dbReference type="AlphaFoldDB" id="A0A9N9HIH6"/>
<accession>A0A9N9HIH6</accession>
<comment type="caution">
    <text evidence="2">The sequence shown here is derived from an EMBL/GenBank/DDBJ whole genome shotgun (WGS) entry which is preliminary data.</text>
</comment>
<feature type="non-terminal residue" evidence="2">
    <location>
        <position position="1"/>
    </location>
</feature>
<gene>
    <name evidence="2" type="ORF">FMOSSE_LOCUS12677</name>
</gene>
<dbReference type="EMBL" id="CAJVPP010006306">
    <property type="protein sequence ID" value="CAG8676624.1"/>
    <property type="molecule type" value="Genomic_DNA"/>
</dbReference>
<evidence type="ECO:0000313" key="2">
    <source>
        <dbReference type="EMBL" id="CAG8676624.1"/>
    </source>
</evidence>
<evidence type="ECO:0000256" key="1">
    <source>
        <dbReference type="SAM" id="MobiDB-lite"/>
    </source>
</evidence>
<reference evidence="2" key="1">
    <citation type="submission" date="2021-06" db="EMBL/GenBank/DDBJ databases">
        <authorList>
            <person name="Kallberg Y."/>
            <person name="Tangrot J."/>
            <person name="Rosling A."/>
        </authorList>
    </citation>
    <scope>NUCLEOTIDE SEQUENCE</scope>
    <source>
        <strain evidence="2">87-6 pot B 2015</strain>
    </source>
</reference>
<proteinExistence type="predicted"/>
<feature type="region of interest" description="Disordered" evidence="1">
    <location>
        <begin position="55"/>
        <end position="77"/>
    </location>
</feature>
<keyword evidence="3" id="KW-1185">Reference proteome</keyword>
<feature type="compositionally biased region" description="Basic and acidic residues" evidence="1">
    <location>
        <begin position="64"/>
        <end position="77"/>
    </location>
</feature>
<sequence>MLLDGFSFFTNYNCFQISAKSAGTRINIEDNPAHNGEQISLVSVSPNDPDVTVYKLPDDELPEDDKSSKIKVNDDKL</sequence>